<evidence type="ECO:0000256" key="3">
    <source>
        <dbReference type="ARBA" id="ARBA00023096"/>
    </source>
</evidence>
<feature type="binding site" evidence="4">
    <location>
        <position position="45"/>
    </location>
    <ligand>
        <name>1-deoxy-D-xylulose 5-phosphate</name>
        <dbReference type="ChEBI" id="CHEBI:57792"/>
    </ligand>
</feature>
<dbReference type="InterPro" id="IPR036130">
    <property type="entry name" value="Pyridoxine-5'_phos_synth"/>
</dbReference>
<keyword evidence="1 4" id="KW-0963">Cytoplasm</keyword>
<feature type="site" description="Transition state stabilizer" evidence="4">
    <location>
        <position position="151"/>
    </location>
</feature>
<dbReference type="HAMAP" id="MF_00279">
    <property type="entry name" value="PdxJ"/>
    <property type="match status" value="1"/>
</dbReference>
<sequence length="239" mass="26580">MAKLAVNVDHVATVREARRTIEPDPVVAAALAELAGAEGIVVHLRQDRRHIKERDVYLLRQTVKTSLNLEMAATEEMIKIALDIKPDISTLVPERREEITTEGGLDVLNQKEKIKEAVKRLQTGGIKVSIFIDPDQKQIEAAKEVGANMIELHTGCYCDAKGEEKEKELKRLLEAVKIAHSIGLIVKAGHGLNYINIKPLAKVKEIYEFSIGHSIVARAILVGFERAVREMVEILNNLT</sequence>
<comment type="subcellular location">
    <subcellularLocation>
        <location evidence="4">Cytoplasm</location>
    </subcellularLocation>
</comment>
<feature type="binding site" evidence="4">
    <location>
        <position position="18"/>
    </location>
    <ligand>
        <name>3-amino-2-oxopropyl phosphate</name>
        <dbReference type="ChEBI" id="CHEBI:57279"/>
    </ligand>
</feature>
<feature type="active site" description="Proton acceptor" evidence="4">
    <location>
        <position position="43"/>
    </location>
</feature>
<comment type="catalytic activity">
    <reaction evidence="4">
        <text>3-amino-2-oxopropyl phosphate + 1-deoxy-D-xylulose 5-phosphate = pyridoxine 5'-phosphate + phosphate + 2 H2O + H(+)</text>
        <dbReference type="Rhea" id="RHEA:15265"/>
        <dbReference type="ChEBI" id="CHEBI:15377"/>
        <dbReference type="ChEBI" id="CHEBI:15378"/>
        <dbReference type="ChEBI" id="CHEBI:43474"/>
        <dbReference type="ChEBI" id="CHEBI:57279"/>
        <dbReference type="ChEBI" id="CHEBI:57792"/>
        <dbReference type="ChEBI" id="CHEBI:58589"/>
        <dbReference type="EC" id="2.6.99.2"/>
    </reaction>
</comment>
<evidence type="ECO:0000256" key="4">
    <source>
        <dbReference type="HAMAP-Rule" id="MF_00279"/>
    </source>
</evidence>
<feature type="binding site" evidence="4">
    <location>
        <begin position="9"/>
        <end position="10"/>
    </location>
    <ligand>
        <name>1-deoxy-D-xylulose 5-phosphate</name>
        <dbReference type="ChEBI" id="CHEBI:57792"/>
    </ligand>
</feature>
<dbReference type="GO" id="GO:0033856">
    <property type="term" value="F:pyridoxine 5'-phosphate synthase activity"/>
    <property type="evidence" value="ECO:0007669"/>
    <property type="project" value="UniProtKB-UniRule"/>
</dbReference>
<reference evidence="6" key="1">
    <citation type="journal article" date="2020" name="mSystems">
        <title>Genome- and Community-Level Interaction Insights into Carbon Utilization and Element Cycling Functions of Hydrothermarchaeota in Hydrothermal Sediment.</title>
        <authorList>
            <person name="Zhou Z."/>
            <person name="Liu Y."/>
            <person name="Xu W."/>
            <person name="Pan J."/>
            <person name="Luo Z.H."/>
            <person name="Li M."/>
        </authorList>
    </citation>
    <scope>NUCLEOTIDE SEQUENCE [LARGE SCALE GENOMIC DNA]</scope>
    <source>
        <strain evidence="6">HyVt-233</strain>
    </source>
</reference>
<feature type="binding site" evidence="4">
    <location>
        <position position="50"/>
    </location>
    <ligand>
        <name>1-deoxy-D-xylulose 5-phosphate</name>
        <dbReference type="ChEBI" id="CHEBI:57792"/>
    </ligand>
</feature>
<dbReference type="InterPro" id="IPR004569">
    <property type="entry name" value="PyrdxlP_synth_PdxJ"/>
</dbReference>
<dbReference type="SUPFAM" id="SSF63892">
    <property type="entry name" value="Pyridoxine 5'-phosphate synthase"/>
    <property type="match status" value="1"/>
</dbReference>
<gene>
    <name evidence="4" type="primary">pdxJ</name>
    <name evidence="6" type="ORF">ENG63_00305</name>
</gene>
<comment type="similarity">
    <text evidence="4">Belongs to the PNP synthase family.</text>
</comment>
<dbReference type="Gene3D" id="3.20.20.70">
    <property type="entry name" value="Aldolase class I"/>
    <property type="match status" value="1"/>
</dbReference>
<dbReference type="NCBIfam" id="NF003623">
    <property type="entry name" value="PRK05265.1-1"/>
    <property type="match status" value="1"/>
</dbReference>
<organism evidence="6">
    <name type="scientific">Desulfofervidus auxilii</name>
    <dbReference type="NCBI Taxonomy" id="1621989"/>
    <lineage>
        <taxon>Bacteria</taxon>
        <taxon>Pseudomonadati</taxon>
        <taxon>Thermodesulfobacteriota</taxon>
        <taxon>Candidatus Desulfofervidia</taxon>
        <taxon>Candidatus Desulfofervidales</taxon>
        <taxon>Candidatus Desulfofervidaceae</taxon>
        <taxon>Candidatus Desulfofervidus</taxon>
    </lineage>
</organism>
<dbReference type="NCBIfam" id="NF003627">
    <property type="entry name" value="PRK05265.1-5"/>
    <property type="match status" value="1"/>
</dbReference>
<comment type="caution">
    <text evidence="6">The sequence shown here is derived from an EMBL/GenBank/DDBJ whole genome shotgun (WGS) entry which is preliminary data.</text>
</comment>
<evidence type="ECO:0000256" key="5">
    <source>
        <dbReference type="NCBIfam" id="TIGR00559"/>
    </source>
</evidence>
<evidence type="ECO:0000256" key="1">
    <source>
        <dbReference type="ARBA" id="ARBA00022490"/>
    </source>
</evidence>
<comment type="function">
    <text evidence="4">Catalyzes the complicated ring closure reaction between the two acyclic compounds 1-deoxy-D-xylulose-5-phosphate (DXP) and 3-amino-2-oxopropyl phosphate (1-amino-acetone-3-phosphate or AAP) to form pyridoxine 5'-phosphate (PNP) and inorganic phosphate.</text>
</comment>
<feature type="active site" description="Proton acceptor" evidence="4">
    <location>
        <position position="70"/>
    </location>
</feature>
<comment type="pathway">
    <text evidence="4">Cofactor biosynthesis; pyridoxine 5'-phosphate biosynthesis; pyridoxine 5'-phosphate from D-erythrose 4-phosphate: step 5/5.</text>
</comment>
<dbReference type="EMBL" id="DRBS01000013">
    <property type="protein sequence ID" value="HDD43289.1"/>
    <property type="molecule type" value="Genomic_DNA"/>
</dbReference>
<dbReference type="Pfam" id="PF03740">
    <property type="entry name" value="PdxJ"/>
    <property type="match status" value="1"/>
</dbReference>
<dbReference type="PANTHER" id="PTHR30456:SF0">
    <property type="entry name" value="PYRIDOXINE 5'-PHOSPHATE SYNTHASE"/>
    <property type="match status" value="1"/>
</dbReference>
<dbReference type="UniPathway" id="UPA00244">
    <property type="reaction ID" value="UER00313"/>
</dbReference>
<dbReference type="EC" id="2.6.99.2" evidence="4 5"/>
<feature type="binding site" evidence="4">
    <location>
        <begin position="212"/>
        <end position="213"/>
    </location>
    <ligand>
        <name>3-amino-2-oxopropyl phosphate</name>
        <dbReference type="ChEBI" id="CHEBI:57279"/>
    </ligand>
</feature>
<keyword evidence="2 4" id="KW-0808">Transferase</keyword>
<feature type="binding site" evidence="4">
    <location>
        <position position="191"/>
    </location>
    <ligand>
        <name>3-amino-2-oxopropyl phosphate</name>
        <dbReference type="ChEBI" id="CHEBI:57279"/>
    </ligand>
</feature>
<dbReference type="CDD" id="cd00003">
    <property type="entry name" value="PNPsynthase"/>
    <property type="match status" value="1"/>
</dbReference>
<evidence type="ECO:0000313" key="6">
    <source>
        <dbReference type="EMBL" id="HDD43289.1"/>
    </source>
</evidence>
<evidence type="ECO:0000256" key="2">
    <source>
        <dbReference type="ARBA" id="ARBA00022679"/>
    </source>
</evidence>
<dbReference type="PANTHER" id="PTHR30456">
    <property type="entry name" value="PYRIDOXINE 5'-PHOSPHATE SYNTHASE"/>
    <property type="match status" value="1"/>
</dbReference>
<feature type="active site" description="Proton donor" evidence="4">
    <location>
        <position position="190"/>
    </location>
</feature>
<name>A0A7C0Y489_DESA2</name>
<comment type="subunit">
    <text evidence="4">Homooctamer; tetramer of dimers.</text>
</comment>
<dbReference type="NCBIfam" id="NF003625">
    <property type="entry name" value="PRK05265.1-3"/>
    <property type="match status" value="1"/>
</dbReference>
<dbReference type="GO" id="GO:0005829">
    <property type="term" value="C:cytosol"/>
    <property type="evidence" value="ECO:0007669"/>
    <property type="project" value="TreeGrafter"/>
</dbReference>
<keyword evidence="3 4" id="KW-0664">Pyridoxine biosynthesis</keyword>
<dbReference type="Proteomes" id="UP000886289">
    <property type="component" value="Unassembled WGS sequence"/>
</dbReference>
<dbReference type="AlphaFoldDB" id="A0A7C0Y489"/>
<accession>A0A7C0Y489</accession>
<proteinExistence type="inferred from homology"/>
<protein>
    <recommendedName>
        <fullName evidence="4 5">Pyridoxine 5'-phosphate synthase</fullName>
        <shortName evidence="4">PNP synthase</shortName>
        <ecNumber evidence="4 5">2.6.99.2</ecNumber>
    </recommendedName>
</protein>
<feature type="binding site" evidence="4">
    <location>
        <position position="100"/>
    </location>
    <ligand>
        <name>1-deoxy-D-xylulose 5-phosphate</name>
        <dbReference type="ChEBI" id="CHEBI:57792"/>
    </ligand>
</feature>
<dbReference type="InterPro" id="IPR013785">
    <property type="entry name" value="Aldolase_TIM"/>
</dbReference>
<dbReference type="GO" id="GO:0008615">
    <property type="term" value="P:pyridoxine biosynthetic process"/>
    <property type="evidence" value="ECO:0007669"/>
    <property type="project" value="UniProtKB-UniRule"/>
</dbReference>
<dbReference type="NCBIfam" id="TIGR00559">
    <property type="entry name" value="pdxJ"/>
    <property type="match status" value="1"/>
</dbReference>
<feature type="binding site" evidence="4">
    <location>
        <position position="7"/>
    </location>
    <ligand>
        <name>3-amino-2-oxopropyl phosphate</name>
        <dbReference type="ChEBI" id="CHEBI:57279"/>
    </ligand>
</feature>